<accession>A0A4R6T4C6</accession>
<protein>
    <submittedName>
        <fullName evidence="1">Uncharacterized protein</fullName>
    </submittedName>
</protein>
<reference evidence="1 2" key="1">
    <citation type="submission" date="2019-03" db="EMBL/GenBank/DDBJ databases">
        <title>Genomic Encyclopedia of Type Strains, Phase III (KMG-III): the genomes of soil and plant-associated and newly described type strains.</title>
        <authorList>
            <person name="Whitman W."/>
        </authorList>
    </citation>
    <scope>NUCLEOTIDE SEQUENCE [LARGE SCALE GENOMIC DNA]</scope>
    <source>
        <strain evidence="1 2">CECT 8446</strain>
    </source>
</reference>
<dbReference type="EMBL" id="SNYF01000007">
    <property type="protein sequence ID" value="TDQ16642.1"/>
    <property type="molecule type" value="Genomic_DNA"/>
</dbReference>
<proteinExistence type="predicted"/>
<sequence length="158" mass="17730">MSTNFYVELTAAELQTLKDAQASILNVLAPKLKALSPDERRDSVKMGEASIPFVRKIMEYVVSNPEFTPAFVKPEVMEKQWKSIDELTPFFNALEQLVSNLSDSILDMGSQLMKSSNAYYKQTQVAVEMDVPNAKPVNADLKVRYERKPKPAVNGIES</sequence>
<dbReference type="OrthoDB" id="5952844at2"/>
<dbReference type="RefSeq" id="WP_133556739.1">
    <property type="nucleotide sequence ID" value="NZ_SNYF01000007.1"/>
</dbReference>
<dbReference type="Proteomes" id="UP000294535">
    <property type="component" value="Unassembled WGS sequence"/>
</dbReference>
<gene>
    <name evidence="1" type="ORF">DFQ04_2764</name>
</gene>
<organism evidence="1 2">
    <name type="scientific">Algoriphagus boseongensis</name>
    <dbReference type="NCBI Taxonomy" id="1442587"/>
    <lineage>
        <taxon>Bacteria</taxon>
        <taxon>Pseudomonadati</taxon>
        <taxon>Bacteroidota</taxon>
        <taxon>Cytophagia</taxon>
        <taxon>Cytophagales</taxon>
        <taxon>Cyclobacteriaceae</taxon>
        <taxon>Algoriphagus</taxon>
    </lineage>
</organism>
<evidence type="ECO:0000313" key="2">
    <source>
        <dbReference type="Proteomes" id="UP000294535"/>
    </source>
</evidence>
<dbReference type="AlphaFoldDB" id="A0A4R6T4C6"/>
<evidence type="ECO:0000313" key="1">
    <source>
        <dbReference type="EMBL" id="TDQ16642.1"/>
    </source>
</evidence>
<comment type="caution">
    <text evidence="1">The sequence shown here is derived from an EMBL/GenBank/DDBJ whole genome shotgun (WGS) entry which is preliminary data.</text>
</comment>
<keyword evidence="2" id="KW-1185">Reference proteome</keyword>
<name>A0A4R6T4C6_9BACT</name>